<dbReference type="Proteomes" id="UP000516437">
    <property type="component" value="Chromosome 5"/>
</dbReference>
<evidence type="ECO:0000259" key="4">
    <source>
        <dbReference type="Pfam" id="PF08718"/>
    </source>
</evidence>
<keyword evidence="3" id="KW-0445">Lipid transport</keyword>
<dbReference type="GO" id="GO:1902387">
    <property type="term" value="F:ceramide 1-phosphate binding"/>
    <property type="evidence" value="ECO:0007669"/>
    <property type="project" value="TreeGrafter"/>
</dbReference>
<reference evidence="5 6" key="1">
    <citation type="journal article" date="2019" name="Plant Biotechnol. J.">
        <title>The red bayberry genome and genetic basis of sex determination.</title>
        <authorList>
            <person name="Jia H.M."/>
            <person name="Jia H.J."/>
            <person name="Cai Q.L."/>
            <person name="Wang Y."/>
            <person name="Zhao H.B."/>
            <person name="Yang W.F."/>
            <person name="Wang G.Y."/>
            <person name="Li Y.H."/>
            <person name="Zhan D.L."/>
            <person name="Shen Y.T."/>
            <person name="Niu Q.F."/>
            <person name="Chang L."/>
            <person name="Qiu J."/>
            <person name="Zhao L."/>
            <person name="Xie H.B."/>
            <person name="Fu W.Y."/>
            <person name="Jin J."/>
            <person name="Li X.W."/>
            <person name="Jiao Y."/>
            <person name="Zhou C.C."/>
            <person name="Tu T."/>
            <person name="Chai C.Y."/>
            <person name="Gao J.L."/>
            <person name="Fan L.J."/>
            <person name="van de Weg E."/>
            <person name="Wang J.Y."/>
            <person name="Gao Z.S."/>
        </authorList>
    </citation>
    <scope>NUCLEOTIDE SEQUENCE [LARGE SCALE GENOMIC DNA]</scope>
    <source>
        <tissue evidence="5">Leaves</tissue>
    </source>
</reference>
<dbReference type="OrthoDB" id="116883at2759"/>
<dbReference type="Pfam" id="PF08718">
    <property type="entry name" value="GLTP"/>
    <property type="match status" value="1"/>
</dbReference>
<dbReference type="PANTHER" id="PTHR10219">
    <property type="entry name" value="GLYCOLIPID TRANSFER PROTEIN-RELATED"/>
    <property type="match status" value="1"/>
</dbReference>
<name>A0A6A1VIF0_9ROSI</name>
<dbReference type="GO" id="GO:1902388">
    <property type="term" value="F:ceramide 1-phosphate transfer activity"/>
    <property type="evidence" value="ECO:0007669"/>
    <property type="project" value="TreeGrafter"/>
</dbReference>
<protein>
    <submittedName>
        <fullName evidence="5">Ceramide-1-phosphate transfer protein</fullName>
    </submittedName>
</protein>
<evidence type="ECO:0000313" key="6">
    <source>
        <dbReference type="Proteomes" id="UP000516437"/>
    </source>
</evidence>
<comment type="caution">
    <text evidence="5">The sequence shown here is derived from an EMBL/GenBank/DDBJ whole genome shotgun (WGS) entry which is preliminary data.</text>
</comment>
<proteinExistence type="inferred from homology"/>
<keyword evidence="2" id="KW-0813">Transport</keyword>
<sequence>MADLDDDKKPLRNLSEAFKELAANVDSQTADVELAPFSRACSLILPLIRSLGIAFKFAELDYVGKVNDLAEASKSVGTLQGMVDRDIEENTVRRAGSHTKSLLRVKRTLEVTRVFFEQILATDGNSLRDSAFKAYGQVFAPHHGRAVRKAVAAGTYALPSKEQMLKKLNEDGEDVCP</sequence>
<gene>
    <name evidence="5" type="ORF">CJ030_MR5G006238</name>
</gene>
<dbReference type="Gene3D" id="1.10.3520.10">
    <property type="entry name" value="Glycolipid transfer protein"/>
    <property type="match status" value="1"/>
</dbReference>
<dbReference type="FunFam" id="1.10.3520.10:FF:000005">
    <property type="entry name" value="Accelerated cell death 11"/>
    <property type="match status" value="1"/>
</dbReference>
<dbReference type="InterPro" id="IPR014830">
    <property type="entry name" value="Glycolipid_transfer_prot_dom"/>
</dbReference>
<dbReference type="GO" id="GO:0016020">
    <property type="term" value="C:membrane"/>
    <property type="evidence" value="ECO:0007669"/>
    <property type="project" value="TreeGrafter"/>
</dbReference>
<feature type="domain" description="Glycolipid transfer protein" evidence="4">
    <location>
        <begin position="32"/>
        <end position="170"/>
    </location>
</feature>
<dbReference type="EMBL" id="RXIC02000023">
    <property type="protein sequence ID" value="KAB1212544.1"/>
    <property type="molecule type" value="Genomic_DNA"/>
</dbReference>
<evidence type="ECO:0000256" key="2">
    <source>
        <dbReference type="ARBA" id="ARBA00022448"/>
    </source>
</evidence>
<dbReference type="InterPro" id="IPR036497">
    <property type="entry name" value="GLTP_sf"/>
</dbReference>
<evidence type="ECO:0000256" key="3">
    <source>
        <dbReference type="ARBA" id="ARBA00023055"/>
    </source>
</evidence>
<evidence type="ECO:0000313" key="5">
    <source>
        <dbReference type="EMBL" id="KAB1212544.1"/>
    </source>
</evidence>
<accession>A0A6A1VIF0</accession>
<comment type="similarity">
    <text evidence="1">Belongs to the GLTP family.</text>
</comment>
<evidence type="ECO:0000256" key="1">
    <source>
        <dbReference type="ARBA" id="ARBA00007148"/>
    </source>
</evidence>
<keyword evidence="6" id="KW-1185">Reference proteome</keyword>
<dbReference type="SUPFAM" id="SSF110004">
    <property type="entry name" value="Glycolipid transfer protein, GLTP"/>
    <property type="match status" value="1"/>
</dbReference>
<organism evidence="5 6">
    <name type="scientific">Morella rubra</name>
    <name type="common">Chinese bayberry</name>
    <dbReference type="NCBI Taxonomy" id="262757"/>
    <lineage>
        <taxon>Eukaryota</taxon>
        <taxon>Viridiplantae</taxon>
        <taxon>Streptophyta</taxon>
        <taxon>Embryophyta</taxon>
        <taxon>Tracheophyta</taxon>
        <taxon>Spermatophyta</taxon>
        <taxon>Magnoliopsida</taxon>
        <taxon>eudicotyledons</taxon>
        <taxon>Gunneridae</taxon>
        <taxon>Pentapetalae</taxon>
        <taxon>rosids</taxon>
        <taxon>fabids</taxon>
        <taxon>Fagales</taxon>
        <taxon>Myricaceae</taxon>
        <taxon>Morella</taxon>
    </lineage>
</organism>
<dbReference type="AlphaFoldDB" id="A0A6A1VIF0"/>
<dbReference type="PANTHER" id="PTHR10219:SF43">
    <property type="entry name" value="GLYCOLIPID TRANSFER PROTEIN DOMAIN-CONTAINING PROTEIN"/>
    <property type="match status" value="1"/>
</dbReference>
<dbReference type="GO" id="GO:0005829">
    <property type="term" value="C:cytosol"/>
    <property type="evidence" value="ECO:0007669"/>
    <property type="project" value="TreeGrafter"/>
</dbReference>